<evidence type="ECO:0000313" key="2">
    <source>
        <dbReference type="Proteomes" id="UP000050525"/>
    </source>
</evidence>
<organism evidence="1 2">
    <name type="scientific">Alligator mississippiensis</name>
    <name type="common">American alligator</name>
    <dbReference type="NCBI Taxonomy" id="8496"/>
    <lineage>
        <taxon>Eukaryota</taxon>
        <taxon>Metazoa</taxon>
        <taxon>Chordata</taxon>
        <taxon>Craniata</taxon>
        <taxon>Vertebrata</taxon>
        <taxon>Euteleostomi</taxon>
        <taxon>Archelosauria</taxon>
        <taxon>Archosauria</taxon>
        <taxon>Crocodylia</taxon>
        <taxon>Alligatoridae</taxon>
        <taxon>Alligatorinae</taxon>
        <taxon>Alligator</taxon>
    </lineage>
</organism>
<sequence>METACEAETRLNMAEQILIWRKVSRLCSILLLKHPCNDCYCYNSGLCFSPGEISSELDSAIESDTEPDSLTSASESRLRLQNDFVMIGTARM</sequence>
<keyword evidence="2" id="KW-1185">Reference proteome</keyword>
<comment type="caution">
    <text evidence="1">The sequence shown here is derived from an EMBL/GenBank/DDBJ whole genome shotgun (WGS) entry which is preliminary data.</text>
</comment>
<evidence type="ECO:0000313" key="1">
    <source>
        <dbReference type="EMBL" id="KYO37460.1"/>
    </source>
</evidence>
<name>A0A151NL28_ALLMI</name>
<gene>
    <name evidence="1" type="ORF">Y1Q_0017260</name>
</gene>
<dbReference type="Proteomes" id="UP000050525">
    <property type="component" value="Unassembled WGS sequence"/>
</dbReference>
<dbReference type="AlphaFoldDB" id="A0A151NL28"/>
<dbReference type="EMBL" id="AKHW03002722">
    <property type="protein sequence ID" value="KYO37460.1"/>
    <property type="molecule type" value="Genomic_DNA"/>
</dbReference>
<accession>A0A151NL28</accession>
<protein>
    <submittedName>
        <fullName evidence="1">Uncharacterized protein</fullName>
    </submittedName>
</protein>
<proteinExistence type="predicted"/>
<reference evidence="1 2" key="1">
    <citation type="journal article" date="2012" name="Genome Biol.">
        <title>Sequencing three crocodilian genomes to illuminate the evolution of archosaurs and amniotes.</title>
        <authorList>
            <person name="St John J.A."/>
            <person name="Braun E.L."/>
            <person name="Isberg S.R."/>
            <person name="Miles L.G."/>
            <person name="Chong A.Y."/>
            <person name="Gongora J."/>
            <person name="Dalzell P."/>
            <person name="Moran C."/>
            <person name="Bed'hom B."/>
            <person name="Abzhanov A."/>
            <person name="Burgess S.C."/>
            <person name="Cooksey A.M."/>
            <person name="Castoe T.A."/>
            <person name="Crawford N.G."/>
            <person name="Densmore L.D."/>
            <person name="Drew J.C."/>
            <person name="Edwards S.V."/>
            <person name="Faircloth B.C."/>
            <person name="Fujita M.K."/>
            <person name="Greenwold M.J."/>
            <person name="Hoffmann F.G."/>
            <person name="Howard J.M."/>
            <person name="Iguchi T."/>
            <person name="Janes D.E."/>
            <person name="Khan S.Y."/>
            <person name="Kohno S."/>
            <person name="de Koning A.J."/>
            <person name="Lance S.L."/>
            <person name="McCarthy F.M."/>
            <person name="McCormack J.E."/>
            <person name="Merchant M.E."/>
            <person name="Peterson D.G."/>
            <person name="Pollock D.D."/>
            <person name="Pourmand N."/>
            <person name="Raney B.J."/>
            <person name="Roessler K.A."/>
            <person name="Sanford J.R."/>
            <person name="Sawyer R.H."/>
            <person name="Schmidt C.J."/>
            <person name="Triplett E.W."/>
            <person name="Tuberville T.D."/>
            <person name="Venegas-Anaya M."/>
            <person name="Howard J.T."/>
            <person name="Jarvis E.D."/>
            <person name="Guillette L.J.Jr."/>
            <person name="Glenn T.C."/>
            <person name="Green R.E."/>
            <person name="Ray D.A."/>
        </authorList>
    </citation>
    <scope>NUCLEOTIDE SEQUENCE [LARGE SCALE GENOMIC DNA]</scope>
    <source>
        <strain evidence="1">KSC_2009_1</strain>
    </source>
</reference>